<organism evidence="3 4">
    <name type="scientific">Jaculus jaculus</name>
    <name type="common">Lesser Egyptian jerboa</name>
    <dbReference type="NCBI Taxonomy" id="51337"/>
    <lineage>
        <taxon>Eukaryota</taxon>
        <taxon>Metazoa</taxon>
        <taxon>Chordata</taxon>
        <taxon>Craniata</taxon>
        <taxon>Vertebrata</taxon>
        <taxon>Euteleostomi</taxon>
        <taxon>Mammalia</taxon>
        <taxon>Eutheria</taxon>
        <taxon>Euarchontoglires</taxon>
        <taxon>Glires</taxon>
        <taxon>Rodentia</taxon>
        <taxon>Myomorpha</taxon>
        <taxon>Dipodoidea</taxon>
        <taxon>Dipodidae</taxon>
        <taxon>Dipodinae</taxon>
        <taxon>Jaculus</taxon>
    </lineage>
</organism>
<reference evidence="3" key="1">
    <citation type="submission" date="2025-08" db="UniProtKB">
        <authorList>
            <consortium name="Ensembl"/>
        </authorList>
    </citation>
    <scope>IDENTIFICATION</scope>
</reference>
<keyword evidence="1" id="KW-0732">Signal</keyword>
<evidence type="ECO:0000313" key="4">
    <source>
        <dbReference type="Proteomes" id="UP000694385"/>
    </source>
</evidence>
<protein>
    <recommendedName>
        <fullName evidence="2">UPAR/Ly6 domain-containing protein</fullName>
    </recommendedName>
</protein>
<feature type="signal peptide" evidence="1">
    <location>
        <begin position="1"/>
        <end position="21"/>
    </location>
</feature>
<dbReference type="Proteomes" id="UP000694385">
    <property type="component" value="Unassembled WGS sequence"/>
</dbReference>
<evidence type="ECO:0000313" key="3">
    <source>
        <dbReference type="Ensembl" id="ENSJJAP00000003816.1"/>
    </source>
</evidence>
<feature type="domain" description="UPAR/Ly6" evidence="2">
    <location>
        <begin position="20"/>
        <end position="73"/>
    </location>
</feature>
<evidence type="ECO:0000256" key="1">
    <source>
        <dbReference type="SAM" id="SignalP"/>
    </source>
</evidence>
<dbReference type="InterPro" id="IPR016054">
    <property type="entry name" value="LY6_UPA_recep-like"/>
</dbReference>
<name>A0A8C5K591_JACJA</name>
<feature type="chain" id="PRO_5034361197" description="UPAR/Ly6 domain-containing protein" evidence="1">
    <location>
        <begin position="22"/>
        <end position="79"/>
    </location>
</feature>
<keyword evidence="4" id="KW-1185">Reference proteome</keyword>
<evidence type="ECO:0000259" key="2">
    <source>
        <dbReference type="Pfam" id="PF00021"/>
    </source>
</evidence>
<proteinExistence type="predicted"/>
<reference evidence="3" key="2">
    <citation type="submission" date="2025-09" db="UniProtKB">
        <authorList>
            <consortium name="Ensembl"/>
        </authorList>
    </citation>
    <scope>IDENTIFICATION</scope>
</reference>
<dbReference type="OMA" id="QCPRFNA"/>
<dbReference type="Ensembl" id="ENSJJAT00000008674.1">
    <property type="protein sequence ID" value="ENSJJAP00000003816.1"/>
    <property type="gene ID" value="ENSJJAG00000007666.1"/>
</dbReference>
<dbReference type="GeneTree" id="ENSGT00940000174428"/>
<dbReference type="AlphaFoldDB" id="A0A8C5K591"/>
<dbReference type="Pfam" id="PF00021">
    <property type="entry name" value="UPAR_LY6"/>
    <property type="match status" value="1"/>
</dbReference>
<sequence>MGKHLLPLLLCLSLMVSFLQALRCIQCPKFNSEGVCLTKQTSCRLKRGEKCVLRVLYIDEKFEFGVQECSDVCYSYFKT</sequence>
<accession>A0A8C5K591</accession>